<evidence type="ECO:0008006" key="3">
    <source>
        <dbReference type="Google" id="ProtNLM"/>
    </source>
</evidence>
<organism evidence="1 2">
    <name type="scientific">Apiospora hydei</name>
    <dbReference type="NCBI Taxonomy" id="1337664"/>
    <lineage>
        <taxon>Eukaryota</taxon>
        <taxon>Fungi</taxon>
        <taxon>Dikarya</taxon>
        <taxon>Ascomycota</taxon>
        <taxon>Pezizomycotina</taxon>
        <taxon>Sordariomycetes</taxon>
        <taxon>Xylariomycetidae</taxon>
        <taxon>Amphisphaeriales</taxon>
        <taxon>Apiosporaceae</taxon>
        <taxon>Apiospora</taxon>
    </lineage>
</organism>
<dbReference type="Proteomes" id="UP001433268">
    <property type="component" value="Unassembled WGS sequence"/>
</dbReference>
<proteinExistence type="predicted"/>
<reference evidence="1 2" key="1">
    <citation type="submission" date="2023-01" db="EMBL/GenBank/DDBJ databases">
        <title>Analysis of 21 Apiospora genomes using comparative genomics revels a genus with tremendous synthesis potential of carbohydrate active enzymes and secondary metabolites.</title>
        <authorList>
            <person name="Sorensen T."/>
        </authorList>
    </citation>
    <scope>NUCLEOTIDE SEQUENCE [LARGE SCALE GENOMIC DNA]</scope>
    <source>
        <strain evidence="1 2">CBS 114990</strain>
    </source>
</reference>
<accession>A0ABR1WAC5</accession>
<dbReference type="EMBL" id="JAQQWN010000006">
    <property type="protein sequence ID" value="KAK8080432.1"/>
    <property type="molecule type" value="Genomic_DNA"/>
</dbReference>
<dbReference type="GeneID" id="92045625"/>
<gene>
    <name evidence="1" type="ORF">PG997_008250</name>
</gene>
<evidence type="ECO:0000313" key="1">
    <source>
        <dbReference type="EMBL" id="KAK8080432.1"/>
    </source>
</evidence>
<name>A0ABR1WAC5_9PEZI</name>
<protein>
    <recommendedName>
        <fullName evidence="3">DUF397 domain-containing protein</fullName>
    </recommendedName>
</protein>
<sequence>MTGDAVAVLNMLRKDACTVPREQGCMAMAQSWPNKVTVTLKAGGRSQEIQGRLLLSLVVAGWQE</sequence>
<dbReference type="RefSeq" id="XP_066667907.1">
    <property type="nucleotide sequence ID" value="XM_066812565.1"/>
</dbReference>
<keyword evidence="2" id="KW-1185">Reference proteome</keyword>
<evidence type="ECO:0000313" key="2">
    <source>
        <dbReference type="Proteomes" id="UP001433268"/>
    </source>
</evidence>
<comment type="caution">
    <text evidence="1">The sequence shown here is derived from an EMBL/GenBank/DDBJ whole genome shotgun (WGS) entry which is preliminary data.</text>
</comment>